<dbReference type="PROSITE" id="PS00018">
    <property type="entry name" value="EF_HAND_1"/>
    <property type="match status" value="2"/>
</dbReference>
<accession>A0A0G4FV97</accession>
<keyword evidence="2" id="KW-0813">Transport</keyword>
<evidence type="ECO:0000313" key="11">
    <source>
        <dbReference type="EMBL" id="CEM18988.1"/>
    </source>
</evidence>
<evidence type="ECO:0000256" key="2">
    <source>
        <dbReference type="ARBA" id="ARBA00022448"/>
    </source>
</evidence>
<reference evidence="11" key="1">
    <citation type="submission" date="2014-11" db="EMBL/GenBank/DDBJ databases">
        <authorList>
            <person name="Otto D Thomas"/>
            <person name="Naeem Raeece"/>
        </authorList>
    </citation>
    <scope>NUCLEOTIDE SEQUENCE</scope>
</reference>
<keyword evidence="3 9" id="KW-0812">Transmembrane</keyword>
<feature type="domain" description="EF-hand" evidence="10">
    <location>
        <begin position="340"/>
        <end position="375"/>
    </location>
</feature>
<keyword evidence="7 9" id="KW-0472">Membrane</keyword>
<feature type="transmembrane region" description="Helical" evidence="9">
    <location>
        <begin position="554"/>
        <end position="574"/>
    </location>
</feature>
<feature type="transmembrane region" description="Helical" evidence="9">
    <location>
        <begin position="91"/>
        <end position="110"/>
    </location>
</feature>
<organism evidence="11">
    <name type="scientific">Chromera velia CCMP2878</name>
    <dbReference type="NCBI Taxonomy" id="1169474"/>
    <lineage>
        <taxon>Eukaryota</taxon>
        <taxon>Sar</taxon>
        <taxon>Alveolata</taxon>
        <taxon>Colpodellida</taxon>
        <taxon>Chromeraceae</taxon>
        <taxon>Chromera</taxon>
    </lineage>
</organism>
<feature type="transmembrane region" description="Helical" evidence="9">
    <location>
        <begin position="498"/>
        <end position="522"/>
    </location>
</feature>
<dbReference type="GO" id="GO:0015369">
    <property type="term" value="F:calcium:proton antiporter activity"/>
    <property type="evidence" value="ECO:0007669"/>
    <property type="project" value="TreeGrafter"/>
</dbReference>
<dbReference type="PhylomeDB" id="A0A0G4FV97"/>
<dbReference type="VEuPathDB" id="CryptoDB:Cvel_491"/>
<feature type="compositionally biased region" description="Acidic residues" evidence="8">
    <location>
        <begin position="395"/>
        <end position="411"/>
    </location>
</feature>
<dbReference type="Gene3D" id="1.10.238.10">
    <property type="entry name" value="EF-hand"/>
    <property type="match status" value="1"/>
</dbReference>
<gene>
    <name evidence="11" type="ORF">Cvel_491</name>
</gene>
<dbReference type="AlphaFoldDB" id="A0A0G4FV97"/>
<evidence type="ECO:0000256" key="7">
    <source>
        <dbReference type="ARBA" id="ARBA00023136"/>
    </source>
</evidence>
<feature type="transmembrane region" description="Helical" evidence="9">
    <location>
        <begin position="528"/>
        <end position="547"/>
    </location>
</feature>
<evidence type="ECO:0000256" key="1">
    <source>
        <dbReference type="ARBA" id="ARBA00004127"/>
    </source>
</evidence>
<dbReference type="EMBL" id="CDMZ01000662">
    <property type="protein sequence ID" value="CEM18988.1"/>
    <property type="molecule type" value="Genomic_DNA"/>
</dbReference>
<evidence type="ECO:0000256" key="9">
    <source>
        <dbReference type="SAM" id="Phobius"/>
    </source>
</evidence>
<dbReference type="InterPro" id="IPR011992">
    <property type="entry name" value="EF-hand-dom_pair"/>
</dbReference>
<dbReference type="SMART" id="SM00054">
    <property type="entry name" value="EFh"/>
    <property type="match status" value="2"/>
</dbReference>
<dbReference type="GO" id="GO:0005509">
    <property type="term" value="F:calcium ion binding"/>
    <property type="evidence" value="ECO:0007669"/>
    <property type="project" value="InterPro"/>
</dbReference>
<feature type="transmembrane region" description="Helical" evidence="9">
    <location>
        <begin position="48"/>
        <end position="71"/>
    </location>
</feature>
<feature type="transmembrane region" description="Helical" evidence="9">
    <location>
        <begin position="196"/>
        <end position="215"/>
    </location>
</feature>
<keyword evidence="6" id="KW-0406">Ion transport</keyword>
<feature type="transmembrane region" description="Helical" evidence="9">
    <location>
        <begin position="20"/>
        <end position="36"/>
    </location>
</feature>
<dbReference type="SUPFAM" id="SSF47473">
    <property type="entry name" value="EF-hand"/>
    <property type="match status" value="1"/>
</dbReference>
<feature type="transmembrane region" description="Helical" evidence="9">
    <location>
        <begin position="164"/>
        <end position="181"/>
    </location>
</feature>
<feature type="transmembrane region" description="Helical" evidence="9">
    <location>
        <begin position="429"/>
        <end position="451"/>
    </location>
</feature>
<evidence type="ECO:0000256" key="5">
    <source>
        <dbReference type="ARBA" id="ARBA00022989"/>
    </source>
</evidence>
<evidence type="ECO:0000256" key="4">
    <source>
        <dbReference type="ARBA" id="ARBA00022837"/>
    </source>
</evidence>
<evidence type="ECO:0000256" key="8">
    <source>
        <dbReference type="SAM" id="MobiDB-lite"/>
    </source>
</evidence>
<dbReference type="Pfam" id="PF01699">
    <property type="entry name" value="Na_Ca_ex"/>
    <property type="match status" value="1"/>
</dbReference>
<dbReference type="InterPro" id="IPR004837">
    <property type="entry name" value="NaCa_Exmemb"/>
</dbReference>
<dbReference type="PROSITE" id="PS50222">
    <property type="entry name" value="EF_HAND_2"/>
    <property type="match status" value="2"/>
</dbReference>
<name>A0A0G4FV97_9ALVE</name>
<sequence>MGDVLGKLFIEPSTLTGEYGFVQVLFLGFVYGYILFNASNMISDGSELLLLVPSLAGLVGSVVLPILGAVPDGAIVLFSGLGPNAQEELKVGVGALAGSTIMLFTIPWFLSIMGGRVNYEDGKCTYTKPRVAGEEWSKLMPESNFSLTGTAVECESSIAVNAKLVMLTALSYFIIQLPAFYCRGEPIKIAAAFENGFALAGMIVTFVAFCLYLVYQAREASKSKVVKDLIMEKKRSALDGGLMNIRGVMYEAFLLDEMSRSQAAAAMQAGGAAVGGHGRASRTARVSLLGGDSLMTAQQKARRDMENLLRPFFNRLDSDGSGKLDRYEIRKLFFVLHERPTEETMKKFFERCDRDGSGYVDFQEFIDAMIEYVREEQKQTRRGSSVWRAPRPVASDDDEEEEEEEEEEVPEDLEHLSPEEQQKRIKIRAATLMAVGTGLVLLFSDPMVAVFSEIGTRLNISSFYISFVLAPLASNASEVIASYNYSLKKTRKTISISFAALEGAACMNNTFCLFVFLCLVWAQNLTWQFSAETIVIIIVEYVMAFVAMRRTHRLLDGLLVLCLYPISLGIVWALENVAGWD</sequence>
<dbReference type="GO" id="GO:0006874">
    <property type="term" value="P:intracellular calcium ion homeostasis"/>
    <property type="evidence" value="ECO:0007669"/>
    <property type="project" value="TreeGrafter"/>
</dbReference>
<evidence type="ECO:0000256" key="3">
    <source>
        <dbReference type="ARBA" id="ARBA00022692"/>
    </source>
</evidence>
<dbReference type="GO" id="GO:0016020">
    <property type="term" value="C:membrane"/>
    <property type="evidence" value="ECO:0007669"/>
    <property type="project" value="InterPro"/>
</dbReference>
<dbReference type="PANTHER" id="PTHR31503:SF36">
    <property type="entry name" value="SODIUM_CALCIUM EXCHANGER MEMBRANE REGION DOMAIN-CONTAINING PROTEIN"/>
    <property type="match status" value="1"/>
</dbReference>
<dbReference type="PANTHER" id="PTHR31503">
    <property type="entry name" value="VACUOLAR CALCIUM ION TRANSPORTER"/>
    <property type="match status" value="1"/>
</dbReference>
<comment type="subcellular location">
    <subcellularLocation>
        <location evidence="1">Endomembrane system</location>
        <topology evidence="1">Multi-pass membrane protein</topology>
    </subcellularLocation>
</comment>
<protein>
    <recommendedName>
        <fullName evidence="10">EF-hand domain-containing protein</fullName>
    </recommendedName>
</protein>
<dbReference type="Pfam" id="PF13499">
    <property type="entry name" value="EF-hand_7"/>
    <property type="match status" value="1"/>
</dbReference>
<feature type="region of interest" description="Disordered" evidence="8">
    <location>
        <begin position="381"/>
        <end position="420"/>
    </location>
</feature>
<keyword evidence="5 9" id="KW-1133">Transmembrane helix</keyword>
<evidence type="ECO:0000259" key="10">
    <source>
        <dbReference type="PROSITE" id="PS50222"/>
    </source>
</evidence>
<evidence type="ECO:0000256" key="6">
    <source>
        <dbReference type="ARBA" id="ARBA00023065"/>
    </source>
</evidence>
<feature type="transmembrane region" description="Helical" evidence="9">
    <location>
        <begin position="463"/>
        <end position="486"/>
    </location>
</feature>
<dbReference type="InterPro" id="IPR004713">
    <property type="entry name" value="CaH_exchang"/>
</dbReference>
<proteinExistence type="predicted"/>
<dbReference type="GO" id="GO:0012505">
    <property type="term" value="C:endomembrane system"/>
    <property type="evidence" value="ECO:0007669"/>
    <property type="project" value="UniProtKB-SubCell"/>
</dbReference>
<keyword evidence="4" id="KW-0106">Calcium</keyword>
<dbReference type="CDD" id="cd00051">
    <property type="entry name" value="EFh"/>
    <property type="match status" value="1"/>
</dbReference>
<dbReference type="InterPro" id="IPR002048">
    <property type="entry name" value="EF_hand_dom"/>
</dbReference>
<feature type="domain" description="EF-hand" evidence="10">
    <location>
        <begin position="304"/>
        <end position="339"/>
    </location>
</feature>
<dbReference type="InterPro" id="IPR018247">
    <property type="entry name" value="EF_Hand_1_Ca_BS"/>
</dbReference>